<dbReference type="GO" id="GO:0006334">
    <property type="term" value="P:nucleosome assembly"/>
    <property type="evidence" value="ECO:0007669"/>
    <property type="project" value="InterPro"/>
</dbReference>
<evidence type="ECO:0000256" key="2">
    <source>
        <dbReference type="RuleBase" id="RU003876"/>
    </source>
</evidence>
<feature type="compositionally biased region" description="Acidic residues" evidence="3">
    <location>
        <begin position="12"/>
        <end position="22"/>
    </location>
</feature>
<dbReference type="AlphaFoldDB" id="A0A653CDU1"/>
<comment type="similarity">
    <text evidence="1 2">Belongs to the nucleosome assembly protein (NAP) family.</text>
</comment>
<dbReference type="Proteomes" id="UP000410492">
    <property type="component" value="Unassembled WGS sequence"/>
</dbReference>
<keyword evidence="5" id="KW-1185">Reference proteome</keyword>
<feature type="compositionally biased region" description="Acidic residues" evidence="3">
    <location>
        <begin position="327"/>
        <end position="350"/>
    </location>
</feature>
<feature type="compositionally biased region" description="Basic and acidic residues" evidence="3">
    <location>
        <begin position="351"/>
        <end position="367"/>
    </location>
</feature>
<organism evidence="4 5">
    <name type="scientific">Callosobruchus maculatus</name>
    <name type="common">Southern cowpea weevil</name>
    <name type="synonym">Pulse bruchid</name>
    <dbReference type="NCBI Taxonomy" id="64391"/>
    <lineage>
        <taxon>Eukaryota</taxon>
        <taxon>Metazoa</taxon>
        <taxon>Ecdysozoa</taxon>
        <taxon>Arthropoda</taxon>
        <taxon>Hexapoda</taxon>
        <taxon>Insecta</taxon>
        <taxon>Pterygota</taxon>
        <taxon>Neoptera</taxon>
        <taxon>Endopterygota</taxon>
        <taxon>Coleoptera</taxon>
        <taxon>Polyphaga</taxon>
        <taxon>Cucujiformia</taxon>
        <taxon>Chrysomeloidea</taxon>
        <taxon>Chrysomelidae</taxon>
        <taxon>Bruchinae</taxon>
        <taxon>Bruchini</taxon>
        <taxon>Callosobruchus</taxon>
    </lineage>
</organism>
<name>A0A653CDU1_CALMS</name>
<evidence type="ECO:0000313" key="5">
    <source>
        <dbReference type="Proteomes" id="UP000410492"/>
    </source>
</evidence>
<evidence type="ECO:0000256" key="3">
    <source>
        <dbReference type="SAM" id="MobiDB-lite"/>
    </source>
</evidence>
<evidence type="ECO:0000313" key="4">
    <source>
        <dbReference type="EMBL" id="VEN46028.1"/>
    </source>
</evidence>
<dbReference type="InterPro" id="IPR037231">
    <property type="entry name" value="NAP-like_sf"/>
</dbReference>
<dbReference type="Gene3D" id="3.30.1120.90">
    <property type="entry name" value="Nucleosome assembly protein"/>
    <property type="match status" value="1"/>
</dbReference>
<protein>
    <recommendedName>
        <fullName evidence="6">Nucleosome assembly protein 1-like 1</fullName>
    </recommendedName>
</protein>
<feature type="compositionally biased region" description="Basic and acidic residues" evidence="3">
    <location>
        <begin position="1"/>
        <end position="11"/>
    </location>
</feature>
<dbReference type="InterPro" id="IPR002164">
    <property type="entry name" value="NAP_family"/>
</dbReference>
<dbReference type="OrthoDB" id="27325at2759"/>
<feature type="region of interest" description="Disordered" evidence="3">
    <location>
        <begin position="1"/>
        <end position="32"/>
    </location>
</feature>
<accession>A0A653CDU1</accession>
<dbReference type="EMBL" id="CAACVG010007550">
    <property type="protein sequence ID" value="VEN46028.1"/>
    <property type="molecule type" value="Genomic_DNA"/>
</dbReference>
<evidence type="ECO:0000256" key="1">
    <source>
        <dbReference type="ARBA" id="ARBA00009947"/>
    </source>
</evidence>
<dbReference type="FunFam" id="1.20.5.1500:FF:000001">
    <property type="entry name" value="Nucleosome assembly protein 1-like 1"/>
    <property type="match status" value="1"/>
</dbReference>
<feature type="region of interest" description="Disordered" evidence="3">
    <location>
        <begin position="327"/>
        <end position="367"/>
    </location>
</feature>
<dbReference type="PANTHER" id="PTHR11875">
    <property type="entry name" value="TESTIS-SPECIFIC Y-ENCODED PROTEIN"/>
    <property type="match status" value="1"/>
</dbReference>
<proteinExistence type="inferred from homology"/>
<gene>
    <name evidence="4" type="ORF">CALMAC_LOCUS8265</name>
</gene>
<dbReference type="SUPFAM" id="SSF143113">
    <property type="entry name" value="NAP-like"/>
    <property type="match status" value="1"/>
</dbReference>
<evidence type="ECO:0008006" key="6">
    <source>
        <dbReference type="Google" id="ProtNLM"/>
    </source>
</evidence>
<dbReference type="GO" id="GO:0005634">
    <property type="term" value="C:nucleus"/>
    <property type="evidence" value="ECO:0007669"/>
    <property type="project" value="InterPro"/>
</dbReference>
<sequence>MATSEVERSGDALDELESVDDEETRRTDDEKEDNDDLFTNLIRVALLPPPVKRRIKALKKLQLATTHIEADFFKEVHALECKYHRMYMPLYEKRNAVVNGDHEPTDEEAQWPSDNEDDLPENVKERIVAERVKQKDAIVTEDVKGIPEFWLNVFKNVVLLADMVQSYDVPILKHLTDIKTICREEPNMGFTLEFHFSPNEFFTNEVLTKDYMMKCAPEEDDPFNFEGPEIYKCTGSTINWNPGKDVTTKTVKKRQKHKSRGTVRTVTKTVQNDSFFNFFNPPSIPENTKDEDVDEDIRNLLTTDFEIGHYIRERVVPRAVLFFTGEGCEEEEDFEEEEYDEDDDEDEGCDSDAREDSKTKKPELCSH</sequence>
<reference evidence="4 5" key="1">
    <citation type="submission" date="2019-01" db="EMBL/GenBank/DDBJ databases">
        <authorList>
            <person name="Sayadi A."/>
        </authorList>
    </citation>
    <scope>NUCLEOTIDE SEQUENCE [LARGE SCALE GENOMIC DNA]</scope>
</reference>
<dbReference type="Gene3D" id="1.20.5.1500">
    <property type="match status" value="1"/>
</dbReference>
<dbReference type="Pfam" id="PF00956">
    <property type="entry name" value="NAP"/>
    <property type="match status" value="1"/>
</dbReference>